<feature type="compositionally biased region" description="Low complexity" evidence="1">
    <location>
        <begin position="212"/>
        <end position="225"/>
    </location>
</feature>
<name>A0ABU1Z8T1_9BURK</name>
<dbReference type="Proteomes" id="UP001180536">
    <property type="component" value="Unassembled WGS sequence"/>
</dbReference>
<feature type="region of interest" description="Disordered" evidence="1">
    <location>
        <begin position="202"/>
        <end position="241"/>
    </location>
</feature>
<feature type="compositionally biased region" description="Gly residues" evidence="1">
    <location>
        <begin position="226"/>
        <end position="241"/>
    </location>
</feature>
<proteinExistence type="predicted"/>
<gene>
    <name evidence="3" type="ORF">J2X16_001754</name>
</gene>
<comment type="caution">
    <text evidence="3">The sequence shown here is derived from an EMBL/GenBank/DDBJ whole genome shotgun (WGS) entry which is preliminary data.</text>
</comment>
<keyword evidence="2" id="KW-0732">Signal</keyword>
<accession>A0ABU1Z8T1</accession>
<protein>
    <submittedName>
        <fullName evidence="3">Uncharacterized protein</fullName>
    </submittedName>
</protein>
<dbReference type="RefSeq" id="WP_310343762.1">
    <property type="nucleotide sequence ID" value="NZ_JAVDXQ010000002.1"/>
</dbReference>
<feature type="chain" id="PRO_5047022187" evidence="2">
    <location>
        <begin position="22"/>
        <end position="241"/>
    </location>
</feature>
<dbReference type="EMBL" id="JAVDXQ010000002">
    <property type="protein sequence ID" value="MDR7296415.1"/>
    <property type="molecule type" value="Genomic_DNA"/>
</dbReference>
<evidence type="ECO:0000256" key="1">
    <source>
        <dbReference type="SAM" id="MobiDB-lite"/>
    </source>
</evidence>
<keyword evidence="4" id="KW-1185">Reference proteome</keyword>
<sequence length="241" mass="24310">MRARCPSATRAAAQIPTAVCAAWAQLAPDEFPGLAVDDDAWLRCTIGLAQFFEACRLQREQGPCALPSKAADSVWHVWLRTDPAGLDAWQQRHFGQAVQHREAEALGAPLDGCLACTWAGACRSEGGSPVARRLPLLFALDGLMCVPTGWAYGHEGGAIVHRPIDGAGRASGDAVPHAALGVSSLAALGLLSAAEVAAMRRPDDGGSGGWAGTSSSDGGAASCDGGSAGCSCGGSGCGGGS</sequence>
<evidence type="ECO:0000313" key="4">
    <source>
        <dbReference type="Proteomes" id="UP001180536"/>
    </source>
</evidence>
<organism evidence="3 4">
    <name type="scientific">Pelomonas aquatica</name>
    <dbReference type="NCBI Taxonomy" id="431058"/>
    <lineage>
        <taxon>Bacteria</taxon>
        <taxon>Pseudomonadati</taxon>
        <taxon>Pseudomonadota</taxon>
        <taxon>Betaproteobacteria</taxon>
        <taxon>Burkholderiales</taxon>
        <taxon>Sphaerotilaceae</taxon>
        <taxon>Roseateles</taxon>
    </lineage>
</organism>
<feature type="signal peptide" evidence="2">
    <location>
        <begin position="1"/>
        <end position="21"/>
    </location>
</feature>
<evidence type="ECO:0000313" key="3">
    <source>
        <dbReference type="EMBL" id="MDR7296415.1"/>
    </source>
</evidence>
<reference evidence="3 4" key="1">
    <citation type="submission" date="2023-07" db="EMBL/GenBank/DDBJ databases">
        <title>Sorghum-associated microbial communities from plants grown in Nebraska, USA.</title>
        <authorList>
            <person name="Schachtman D."/>
        </authorList>
    </citation>
    <scope>NUCLEOTIDE SEQUENCE [LARGE SCALE GENOMIC DNA]</scope>
    <source>
        <strain evidence="3 4">BE310</strain>
    </source>
</reference>
<evidence type="ECO:0000256" key="2">
    <source>
        <dbReference type="SAM" id="SignalP"/>
    </source>
</evidence>